<evidence type="ECO:0000313" key="4">
    <source>
        <dbReference type="Proteomes" id="UP001551482"/>
    </source>
</evidence>
<dbReference type="Pfam" id="PF12172">
    <property type="entry name" value="zf-ChsH2"/>
    <property type="match status" value="1"/>
</dbReference>
<reference evidence="3 4" key="1">
    <citation type="submission" date="2024-06" db="EMBL/GenBank/DDBJ databases">
        <title>The Natural Products Discovery Center: Release of the First 8490 Sequenced Strains for Exploring Actinobacteria Biosynthetic Diversity.</title>
        <authorList>
            <person name="Kalkreuter E."/>
            <person name="Kautsar S.A."/>
            <person name="Yang D."/>
            <person name="Bader C.D."/>
            <person name="Teijaro C.N."/>
            <person name="Fluegel L."/>
            <person name="Davis C.M."/>
            <person name="Simpson J.R."/>
            <person name="Lauterbach L."/>
            <person name="Steele A.D."/>
            <person name="Gui C."/>
            <person name="Meng S."/>
            <person name="Li G."/>
            <person name="Viehrig K."/>
            <person name="Ye F."/>
            <person name="Su P."/>
            <person name="Kiefer A.F."/>
            <person name="Nichols A."/>
            <person name="Cepeda A.J."/>
            <person name="Yan W."/>
            <person name="Fan B."/>
            <person name="Jiang Y."/>
            <person name="Adhikari A."/>
            <person name="Zheng C.-J."/>
            <person name="Schuster L."/>
            <person name="Cowan T.M."/>
            <person name="Smanski M.J."/>
            <person name="Chevrette M.G."/>
            <person name="De Carvalho L.P.S."/>
            <person name="Shen B."/>
        </authorList>
    </citation>
    <scope>NUCLEOTIDE SEQUENCE [LARGE SCALE GENOMIC DNA]</scope>
    <source>
        <strain evidence="3 4">NPDC048946</strain>
    </source>
</reference>
<dbReference type="EMBL" id="JBEZFP010000014">
    <property type="protein sequence ID" value="MEU8133475.1"/>
    <property type="molecule type" value="Genomic_DNA"/>
</dbReference>
<sequence length="136" mass="15167">MTISTPSRPVPRPTKLSEPFWRACAEGKLLYQQCSDCGGAVFKPQAFCSHCLSTRLSWHESSGRGVVNTFSVVWRPQTPAFEVPYVVAVVELEEGYQMISNVVDCDVDAVHCGMPVTVTFRPIEQDVVLPFFEPSR</sequence>
<dbReference type="Gene3D" id="6.10.30.10">
    <property type="match status" value="1"/>
</dbReference>
<evidence type="ECO:0000313" key="3">
    <source>
        <dbReference type="EMBL" id="MEU8133475.1"/>
    </source>
</evidence>
<dbReference type="PANTHER" id="PTHR34075:SF5">
    <property type="entry name" value="BLR3430 PROTEIN"/>
    <property type="match status" value="1"/>
</dbReference>
<accession>A0ABV3DCK5</accession>
<keyword evidence="4" id="KW-1185">Reference proteome</keyword>
<dbReference type="SUPFAM" id="SSF50249">
    <property type="entry name" value="Nucleic acid-binding proteins"/>
    <property type="match status" value="1"/>
</dbReference>
<dbReference type="Pfam" id="PF01796">
    <property type="entry name" value="OB_ChsH2_C"/>
    <property type="match status" value="1"/>
</dbReference>
<feature type="domain" description="ChsH2 C-terminal OB-fold" evidence="1">
    <location>
        <begin position="58"/>
        <end position="121"/>
    </location>
</feature>
<proteinExistence type="predicted"/>
<comment type="caution">
    <text evidence="3">The sequence shown here is derived from an EMBL/GenBank/DDBJ whole genome shotgun (WGS) entry which is preliminary data.</text>
</comment>
<dbReference type="RefSeq" id="WP_358351016.1">
    <property type="nucleotide sequence ID" value="NZ_JBEZFP010000014.1"/>
</dbReference>
<dbReference type="Proteomes" id="UP001551482">
    <property type="component" value="Unassembled WGS sequence"/>
</dbReference>
<evidence type="ECO:0000259" key="1">
    <source>
        <dbReference type="Pfam" id="PF01796"/>
    </source>
</evidence>
<dbReference type="InterPro" id="IPR052513">
    <property type="entry name" value="Thioester_dehydratase-like"/>
</dbReference>
<gene>
    <name evidence="3" type="ORF">AB0C36_08205</name>
</gene>
<dbReference type="InterPro" id="IPR012340">
    <property type="entry name" value="NA-bd_OB-fold"/>
</dbReference>
<dbReference type="InterPro" id="IPR002878">
    <property type="entry name" value="ChsH2_C"/>
</dbReference>
<protein>
    <submittedName>
        <fullName evidence="3">Zn-ribbon domain-containing OB-fold protein</fullName>
    </submittedName>
</protein>
<organism evidence="3 4">
    <name type="scientific">Streptodolium elevatio</name>
    <dbReference type="NCBI Taxonomy" id="3157996"/>
    <lineage>
        <taxon>Bacteria</taxon>
        <taxon>Bacillati</taxon>
        <taxon>Actinomycetota</taxon>
        <taxon>Actinomycetes</taxon>
        <taxon>Kitasatosporales</taxon>
        <taxon>Streptomycetaceae</taxon>
        <taxon>Streptodolium</taxon>
    </lineage>
</organism>
<evidence type="ECO:0000259" key="2">
    <source>
        <dbReference type="Pfam" id="PF12172"/>
    </source>
</evidence>
<feature type="domain" description="ChsH2 rubredoxin-like zinc ribbon" evidence="2">
    <location>
        <begin position="21"/>
        <end position="56"/>
    </location>
</feature>
<dbReference type="InterPro" id="IPR022002">
    <property type="entry name" value="ChsH2_Znr"/>
</dbReference>
<dbReference type="PANTHER" id="PTHR34075">
    <property type="entry name" value="BLR3430 PROTEIN"/>
    <property type="match status" value="1"/>
</dbReference>
<name>A0ABV3DCK5_9ACTN</name>